<dbReference type="Proteomes" id="UP000318733">
    <property type="component" value="Unassembled WGS sequence"/>
</dbReference>
<dbReference type="InterPro" id="IPR037523">
    <property type="entry name" value="VOC_core"/>
</dbReference>
<evidence type="ECO:0000313" key="3">
    <source>
        <dbReference type="Proteomes" id="UP000318733"/>
    </source>
</evidence>
<dbReference type="SUPFAM" id="SSF54593">
    <property type="entry name" value="Glyoxalase/Bleomycin resistance protein/Dihydroxybiphenyl dioxygenase"/>
    <property type="match status" value="1"/>
</dbReference>
<name>A0A556MV03_9SPHI</name>
<dbReference type="RefSeq" id="WP_144247195.1">
    <property type="nucleotide sequence ID" value="NZ_VLPK01000001.1"/>
</dbReference>
<dbReference type="AlphaFoldDB" id="A0A556MV03"/>
<keyword evidence="3" id="KW-1185">Reference proteome</keyword>
<gene>
    <name evidence="2" type="ORF">FO440_05420</name>
</gene>
<dbReference type="Gene3D" id="3.10.180.10">
    <property type="entry name" value="2,3-Dihydroxybiphenyl 1,2-Dioxygenase, domain 1"/>
    <property type="match status" value="1"/>
</dbReference>
<organism evidence="2 3">
    <name type="scientific">Mucilaginibacter corticis</name>
    <dbReference type="NCBI Taxonomy" id="2597670"/>
    <lineage>
        <taxon>Bacteria</taxon>
        <taxon>Pseudomonadati</taxon>
        <taxon>Bacteroidota</taxon>
        <taxon>Sphingobacteriia</taxon>
        <taxon>Sphingobacteriales</taxon>
        <taxon>Sphingobacteriaceae</taxon>
        <taxon>Mucilaginibacter</taxon>
    </lineage>
</organism>
<accession>A0A556MV03</accession>
<dbReference type="PANTHER" id="PTHR34109:SF1">
    <property type="entry name" value="VOC DOMAIN-CONTAINING PROTEIN"/>
    <property type="match status" value="1"/>
</dbReference>
<dbReference type="PROSITE" id="PS51819">
    <property type="entry name" value="VOC"/>
    <property type="match status" value="1"/>
</dbReference>
<evidence type="ECO:0000313" key="2">
    <source>
        <dbReference type="EMBL" id="TSJ43629.1"/>
    </source>
</evidence>
<reference evidence="2 3" key="1">
    <citation type="submission" date="2019-07" db="EMBL/GenBank/DDBJ databases">
        <authorList>
            <person name="Huq M.A."/>
        </authorList>
    </citation>
    <scope>NUCLEOTIDE SEQUENCE [LARGE SCALE GENOMIC DNA]</scope>
    <source>
        <strain evidence="2 3">MAH-19</strain>
    </source>
</reference>
<dbReference type="InterPro" id="IPR004360">
    <property type="entry name" value="Glyas_Fos-R_dOase_dom"/>
</dbReference>
<sequence length="144" mass="15888">MESKNTSSKDTPFREPGGTSFAPVLAIVNGTTDISFYQKAFNATENFCLRNDDGSIHVAELVIDGAVFHIHEITQFSHTIPAMAGGTVNIGLFVNDVYAVFNQAIEAGATLIVPVTDYDYGYRQGEFIDPFGHKWIIQKRLEIN</sequence>
<proteinExistence type="predicted"/>
<dbReference type="InterPro" id="IPR029068">
    <property type="entry name" value="Glyas_Bleomycin-R_OHBP_Dase"/>
</dbReference>
<dbReference type="PANTHER" id="PTHR34109">
    <property type="entry name" value="BNAUNNG04460D PROTEIN-RELATED"/>
    <property type="match status" value="1"/>
</dbReference>
<evidence type="ECO:0000259" key="1">
    <source>
        <dbReference type="PROSITE" id="PS51819"/>
    </source>
</evidence>
<dbReference type="OrthoDB" id="9795306at2"/>
<dbReference type="EMBL" id="VLPK01000001">
    <property type="protein sequence ID" value="TSJ43629.1"/>
    <property type="molecule type" value="Genomic_DNA"/>
</dbReference>
<dbReference type="Pfam" id="PF00903">
    <property type="entry name" value="Glyoxalase"/>
    <property type="match status" value="1"/>
</dbReference>
<protein>
    <submittedName>
        <fullName evidence="2">VOC family protein</fullName>
    </submittedName>
</protein>
<feature type="domain" description="VOC" evidence="1">
    <location>
        <begin position="18"/>
        <end position="140"/>
    </location>
</feature>
<comment type="caution">
    <text evidence="2">The sequence shown here is derived from an EMBL/GenBank/DDBJ whole genome shotgun (WGS) entry which is preliminary data.</text>
</comment>